<sequence length="450" mass="50532">MADKRLLTDRYLKALPPAPRGQRDEVWDSRLPGFGIRITDAKDADPARRGKAGKVTFVLRARFPSSPAPTRRTIGVYPAITLEDARRTAGEWRSLIAKGVDPAVVEAEAREKREREAAARIRHSFGSAAEAFITDKLKHERSGAIAERDFRAHFVAIWRERPITEITKFDVLEVINAKKRSGAPQMARALLVLIRRFFNWCLDQHTFGLDRSPCDRLKPNKLIGDVPKRNRRLSDAELFAFWRATGRMKYPVGPVYRMLALTGLRLNEAAGLSWPEVQGDVIIIPPSRMKAKDGKAHEHLVPITAAIQEVIGSLPRIKGGKYLFSLSGGKRPLSMTGPIKADLDGRMLRTLKAMARRRGEDHEHVTLPAWVNHDLRRTIRSGMSALRVPANVAEAVLAHRQGGIAATYDLHEYQAEKAEALELWAERIATIVNPEPAAPAKIIKMRKRRR</sequence>
<dbReference type="InterPro" id="IPR011010">
    <property type="entry name" value="DNA_brk_join_enz"/>
</dbReference>
<evidence type="ECO:0000259" key="7">
    <source>
        <dbReference type="PROSITE" id="PS51900"/>
    </source>
</evidence>
<keyword evidence="9" id="KW-1185">Reference proteome</keyword>
<evidence type="ECO:0000256" key="4">
    <source>
        <dbReference type="ARBA" id="ARBA00023172"/>
    </source>
</evidence>
<dbReference type="RefSeq" id="WP_231145572.1">
    <property type="nucleotide sequence ID" value="NZ_CP088101.1"/>
</dbReference>
<dbReference type="InterPro" id="IPR002104">
    <property type="entry name" value="Integrase_catalytic"/>
</dbReference>
<keyword evidence="4" id="KW-0233">DNA recombination</keyword>
<dbReference type="InterPro" id="IPR025166">
    <property type="entry name" value="Integrase_DNA_bind_dom"/>
</dbReference>
<dbReference type="PANTHER" id="PTHR30629">
    <property type="entry name" value="PROPHAGE INTEGRASE"/>
    <property type="match status" value="1"/>
</dbReference>
<dbReference type="EMBL" id="CP088101">
    <property type="protein sequence ID" value="UFW91540.1"/>
    <property type="molecule type" value="Genomic_DNA"/>
</dbReference>
<protein>
    <submittedName>
        <fullName evidence="8">Integrase family protein</fullName>
    </submittedName>
</protein>
<dbReference type="PANTHER" id="PTHR30629:SF2">
    <property type="entry name" value="PROPHAGE INTEGRASE INTS-RELATED"/>
    <property type="match status" value="1"/>
</dbReference>
<evidence type="ECO:0000313" key="8">
    <source>
        <dbReference type="EMBL" id="UFW91540.1"/>
    </source>
</evidence>
<dbReference type="InterPro" id="IPR038488">
    <property type="entry name" value="Integrase_DNA-bd_sf"/>
</dbReference>
<feature type="domain" description="Tyr recombinase" evidence="6">
    <location>
        <begin position="228"/>
        <end position="422"/>
    </location>
</feature>
<geneLocation type="plasmid" evidence="8 9">
    <name>pCC829_1</name>
</geneLocation>
<dbReference type="InterPro" id="IPR010998">
    <property type="entry name" value="Integrase_recombinase_N"/>
</dbReference>
<keyword evidence="3 5" id="KW-0238">DNA-binding</keyword>
<dbReference type="PROSITE" id="PS51900">
    <property type="entry name" value="CB"/>
    <property type="match status" value="1"/>
</dbReference>
<dbReference type="InterPro" id="IPR050808">
    <property type="entry name" value="Phage_Integrase"/>
</dbReference>
<evidence type="ECO:0000256" key="3">
    <source>
        <dbReference type="ARBA" id="ARBA00023125"/>
    </source>
</evidence>
<dbReference type="SUPFAM" id="SSF56349">
    <property type="entry name" value="DNA breaking-rejoining enzymes"/>
    <property type="match status" value="1"/>
</dbReference>
<accession>A0ABY3QZR9</accession>
<comment type="similarity">
    <text evidence="1">Belongs to the 'phage' integrase family.</text>
</comment>
<evidence type="ECO:0000256" key="2">
    <source>
        <dbReference type="ARBA" id="ARBA00022908"/>
    </source>
</evidence>
<dbReference type="Proteomes" id="UP001430990">
    <property type="component" value="Plasmid pCC829_1"/>
</dbReference>
<dbReference type="Gene3D" id="1.10.150.130">
    <property type="match status" value="1"/>
</dbReference>
<reference evidence="8" key="1">
    <citation type="submission" date="2021-11" db="EMBL/GenBank/DDBJ databases">
        <title>Australian commercial rhizobial inoculants.</title>
        <authorList>
            <person name="Kohlmeier M.G."/>
            <person name="O'Hara G.W."/>
            <person name="Colombi E."/>
            <person name="Ramsay J.P."/>
            <person name="Terpolilli J."/>
        </authorList>
    </citation>
    <scope>NUCLEOTIDE SEQUENCE</scope>
    <source>
        <strain evidence="8">CC829</strain>
        <plasmid evidence="8">pCC829_1</plasmid>
    </source>
</reference>
<evidence type="ECO:0000256" key="1">
    <source>
        <dbReference type="ARBA" id="ARBA00008857"/>
    </source>
</evidence>
<organism evidence="8 9">
    <name type="scientific">Bradyrhizobium barranii</name>
    <dbReference type="NCBI Taxonomy" id="2992140"/>
    <lineage>
        <taxon>Bacteria</taxon>
        <taxon>Pseudomonadati</taxon>
        <taxon>Pseudomonadota</taxon>
        <taxon>Alphaproteobacteria</taxon>
        <taxon>Hyphomicrobiales</taxon>
        <taxon>Nitrobacteraceae</taxon>
        <taxon>Bradyrhizobium</taxon>
    </lineage>
</organism>
<proteinExistence type="inferred from homology"/>
<dbReference type="InterPro" id="IPR013762">
    <property type="entry name" value="Integrase-like_cat_sf"/>
</dbReference>
<feature type="domain" description="Core-binding (CB)" evidence="7">
    <location>
        <begin position="123"/>
        <end position="202"/>
    </location>
</feature>
<dbReference type="Gene3D" id="1.10.443.10">
    <property type="entry name" value="Intergrase catalytic core"/>
    <property type="match status" value="1"/>
</dbReference>
<dbReference type="PROSITE" id="PS51898">
    <property type="entry name" value="TYR_RECOMBINASE"/>
    <property type="match status" value="1"/>
</dbReference>
<gene>
    <name evidence="8" type="ORF">BjapCC829_46920</name>
</gene>
<evidence type="ECO:0000259" key="6">
    <source>
        <dbReference type="PROSITE" id="PS51898"/>
    </source>
</evidence>
<dbReference type="Pfam" id="PF13356">
    <property type="entry name" value="Arm-DNA-bind_3"/>
    <property type="match status" value="1"/>
</dbReference>
<evidence type="ECO:0000256" key="5">
    <source>
        <dbReference type="PROSITE-ProRule" id="PRU01248"/>
    </source>
</evidence>
<name>A0ABY3QZR9_9BRAD</name>
<keyword evidence="8" id="KW-0614">Plasmid</keyword>
<dbReference type="InterPro" id="IPR044068">
    <property type="entry name" value="CB"/>
</dbReference>
<dbReference type="Gene3D" id="3.30.160.390">
    <property type="entry name" value="Integrase, DNA-binding domain"/>
    <property type="match status" value="1"/>
</dbReference>
<dbReference type="Pfam" id="PF00589">
    <property type="entry name" value="Phage_integrase"/>
    <property type="match status" value="1"/>
</dbReference>
<keyword evidence="2" id="KW-0229">DNA integration</keyword>
<evidence type="ECO:0000313" key="9">
    <source>
        <dbReference type="Proteomes" id="UP001430990"/>
    </source>
</evidence>